<evidence type="ECO:0000313" key="2">
    <source>
        <dbReference type="Proteomes" id="UP000652761"/>
    </source>
</evidence>
<reference evidence="1" key="1">
    <citation type="submission" date="2017-07" db="EMBL/GenBank/DDBJ databases">
        <title>Taro Niue Genome Assembly and Annotation.</title>
        <authorList>
            <person name="Atibalentja N."/>
            <person name="Keating K."/>
            <person name="Fields C.J."/>
        </authorList>
    </citation>
    <scope>NUCLEOTIDE SEQUENCE</scope>
    <source>
        <strain evidence="1">Niue_2</strain>
        <tissue evidence="1">Leaf</tissue>
    </source>
</reference>
<organism evidence="1 2">
    <name type="scientific">Colocasia esculenta</name>
    <name type="common">Wild taro</name>
    <name type="synonym">Arum esculentum</name>
    <dbReference type="NCBI Taxonomy" id="4460"/>
    <lineage>
        <taxon>Eukaryota</taxon>
        <taxon>Viridiplantae</taxon>
        <taxon>Streptophyta</taxon>
        <taxon>Embryophyta</taxon>
        <taxon>Tracheophyta</taxon>
        <taxon>Spermatophyta</taxon>
        <taxon>Magnoliopsida</taxon>
        <taxon>Liliopsida</taxon>
        <taxon>Araceae</taxon>
        <taxon>Aroideae</taxon>
        <taxon>Colocasieae</taxon>
        <taxon>Colocasia</taxon>
    </lineage>
</organism>
<dbReference type="EMBL" id="NMUH01005964">
    <property type="protein sequence ID" value="MQM14118.1"/>
    <property type="molecule type" value="Genomic_DNA"/>
</dbReference>
<accession>A0A843X3A4</accession>
<sequence length="69" mass="8081">MKASSYSKSKAIIVWQHLAIKSKDFPEGYEPLNVRDHFYILSVYRSQIHLFYRRTNPSLNELCDAFAAD</sequence>
<comment type="caution">
    <text evidence="1">The sequence shown here is derived from an EMBL/GenBank/DDBJ whole genome shotgun (WGS) entry which is preliminary data.</text>
</comment>
<proteinExistence type="predicted"/>
<dbReference type="Proteomes" id="UP000652761">
    <property type="component" value="Unassembled WGS sequence"/>
</dbReference>
<evidence type="ECO:0000313" key="1">
    <source>
        <dbReference type="EMBL" id="MQM14118.1"/>
    </source>
</evidence>
<protein>
    <submittedName>
        <fullName evidence="1">Uncharacterized protein</fullName>
    </submittedName>
</protein>
<dbReference type="AlphaFoldDB" id="A0A843X3A4"/>
<gene>
    <name evidence="1" type="ORF">Taro_047048</name>
</gene>
<keyword evidence="2" id="KW-1185">Reference proteome</keyword>
<name>A0A843X3A4_COLES</name>